<dbReference type="Proteomes" id="UP000439123">
    <property type="component" value="Unassembled WGS sequence"/>
</dbReference>
<proteinExistence type="predicted"/>
<dbReference type="EMBL" id="CABWLC010000012">
    <property type="protein sequence ID" value="VXA85073.1"/>
    <property type="molecule type" value="Genomic_DNA"/>
</dbReference>
<gene>
    <name evidence="1" type="ORF">AERO8C_20223</name>
</gene>
<evidence type="ECO:0000313" key="2">
    <source>
        <dbReference type="Proteomes" id="UP000439123"/>
    </source>
</evidence>
<evidence type="ECO:0008006" key="3">
    <source>
        <dbReference type="Google" id="ProtNLM"/>
    </source>
</evidence>
<dbReference type="AlphaFoldDB" id="A0A653L0D5"/>
<name>A0A653L0D5_AERVE</name>
<organism evidence="1 2">
    <name type="scientific">Aeromonas veronii</name>
    <dbReference type="NCBI Taxonomy" id="654"/>
    <lineage>
        <taxon>Bacteria</taxon>
        <taxon>Pseudomonadati</taxon>
        <taxon>Pseudomonadota</taxon>
        <taxon>Gammaproteobacteria</taxon>
        <taxon>Aeromonadales</taxon>
        <taxon>Aeromonadaceae</taxon>
        <taxon>Aeromonas</taxon>
    </lineage>
</organism>
<sequence>MAAWAAENGVKVDAGQRVAKGIDALQLCFSRQRQPGGELGHALSG</sequence>
<protein>
    <recommendedName>
        <fullName evidence="3">Transposase</fullName>
    </recommendedName>
</protein>
<accession>A0A653L0D5</accession>
<evidence type="ECO:0000313" key="1">
    <source>
        <dbReference type="EMBL" id="VXA85073.1"/>
    </source>
</evidence>
<reference evidence="1 2" key="1">
    <citation type="submission" date="2019-10" db="EMBL/GenBank/DDBJ databases">
        <authorList>
            <person name="Karimi E."/>
        </authorList>
    </citation>
    <scope>NUCLEOTIDE SEQUENCE [LARGE SCALE GENOMIC DNA]</scope>
    <source>
        <strain evidence="1">Aeromonas sp. 8C</strain>
    </source>
</reference>